<dbReference type="EMBL" id="AP028215">
    <property type="protein sequence ID" value="BEI92300.1"/>
    <property type="molecule type" value="Genomic_DNA"/>
</dbReference>
<dbReference type="AlphaFoldDB" id="A0AA48L5G7"/>
<feature type="region of interest" description="Disordered" evidence="1">
    <location>
        <begin position="1"/>
        <end position="69"/>
    </location>
</feature>
<reference evidence="2" key="1">
    <citation type="journal article" date="2023" name="BMC Genomics">
        <title>Chromosome-level genome assemblies of Cutaneotrichosporon spp. (Trichosporonales, Basidiomycota) reveal imbalanced evolution between nucleotide sequences and chromosome synteny.</title>
        <authorList>
            <person name="Kobayashi Y."/>
            <person name="Kayamori A."/>
            <person name="Aoki K."/>
            <person name="Shiwa Y."/>
            <person name="Matsutani M."/>
            <person name="Fujita N."/>
            <person name="Sugita T."/>
            <person name="Iwasaki W."/>
            <person name="Tanaka N."/>
            <person name="Takashima M."/>
        </authorList>
    </citation>
    <scope>NUCLEOTIDE SEQUENCE</scope>
    <source>
        <strain evidence="2">HIS019</strain>
    </source>
</reference>
<evidence type="ECO:0000313" key="3">
    <source>
        <dbReference type="Proteomes" id="UP001233271"/>
    </source>
</evidence>
<keyword evidence="3" id="KW-1185">Reference proteome</keyword>
<feature type="compositionally biased region" description="Polar residues" evidence="1">
    <location>
        <begin position="110"/>
        <end position="120"/>
    </location>
</feature>
<feature type="compositionally biased region" description="Low complexity" evidence="1">
    <location>
        <begin position="44"/>
        <end position="53"/>
    </location>
</feature>
<dbReference type="Proteomes" id="UP001233271">
    <property type="component" value="Chromosome 4"/>
</dbReference>
<name>A0AA48L5G7_9TREE</name>
<dbReference type="KEGG" id="ccac:CcaHIS019_0411200"/>
<sequence>MAPRSVADSASELVSPTNPTNAGDLSGADTDTLLLRAMPPSTPSTPAHPSRASHTVRHRATSGSGWSGTAPTKLFPSSLACTSNTQAPVPTWPAYKHGPSICPAPTLTRPVSSLTGTPPSHITRTHKTRGRRHRSVVREIARLRRARFEAWATACIQSMARDAALVGAIRAAVADMERVVAERGVPVRWQ</sequence>
<accession>A0AA48L5G7</accession>
<evidence type="ECO:0000313" key="2">
    <source>
        <dbReference type="EMBL" id="BEI92300.1"/>
    </source>
</evidence>
<proteinExistence type="predicted"/>
<evidence type="ECO:0000256" key="1">
    <source>
        <dbReference type="SAM" id="MobiDB-lite"/>
    </source>
</evidence>
<protein>
    <submittedName>
        <fullName evidence="2">Uncharacterized protein</fullName>
    </submittedName>
</protein>
<dbReference type="RefSeq" id="XP_060457565.1">
    <property type="nucleotide sequence ID" value="XM_060601031.1"/>
</dbReference>
<organism evidence="2 3">
    <name type="scientific">Cutaneotrichosporon cavernicola</name>
    <dbReference type="NCBI Taxonomy" id="279322"/>
    <lineage>
        <taxon>Eukaryota</taxon>
        <taxon>Fungi</taxon>
        <taxon>Dikarya</taxon>
        <taxon>Basidiomycota</taxon>
        <taxon>Agaricomycotina</taxon>
        <taxon>Tremellomycetes</taxon>
        <taxon>Trichosporonales</taxon>
        <taxon>Trichosporonaceae</taxon>
        <taxon>Cutaneotrichosporon</taxon>
    </lineage>
</organism>
<feature type="region of interest" description="Disordered" evidence="1">
    <location>
        <begin position="110"/>
        <end position="131"/>
    </location>
</feature>
<gene>
    <name evidence="2" type="ORF">CcaverHIS019_0411200</name>
</gene>
<feature type="compositionally biased region" description="Polar residues" evidence="1">
    <location>
        <begin position="12"/>
        <end position="23"/>
    </location>
</feature>
<dbReference type="GeneID" id="85496170"/>